<dbReference type="CTD" id="36337309"/>
<evidence type="ECO:0000256" key="1">
    <source>
        <dbReference type="SAM" id="Coils"/>
    </source>
</evidence>
<sequence length="253" mass="29120">MVQYLKIHKLYGHAREVTDICVNEEHSMKDYQSEEVASVFPQKLTRCVPYGKLMSKYAVIKQIVYEARALFISSSLDFDIWCLVHVGAWLMLSPPQSRGWIQPPSISLKGIFEEYKYCNIQHLIRKTLKCSKQKMKNGTENLLLILLDSLMKNYILGDGNTLFSPIKLGISLRESNAEKKIGTKRTIIERLENEVVNLKEADQNETSNLGNLKNKISEGSIFDKDEKRGNLKRICNKTEKDQMKMEVETRIEG</sequence>
<name>W6UY32_ECHGR</name>
<dbReference type="Proteomes" id="UP000019149">
    <property type="component" value="Unassembled WGS sequence"/>
</dbReference>
<evidence type="ECO:0000313" key="3">
    <source>
        <dbReference type="Proteomes" id="UP000019149"/>
    </source>
</evidence>
<reference evidence="2 3" key="1">
    <citation type="journal article" date="2013" name="Nat. Genet.">
        <title>The genome of the hydatid tapeworm Echinococcus granulosus.</title>
        <authorList>
            <person name="Zheng H."/>
            <person name="Zhang W."/>
            <person name="Zhang L."/>
            <person name="Zhang Z."/>
            <person name="Li J."/>
            <person name="Lu G."/>
            <person name="Zhu Y."/>
            <person name="Wang Y."/>
            <person name="Huang Y."/>
            <person name="Liu J."/>
            <person name="Kang H."/>
            <person name="Chen J."/>
            <person name="Wang L."/>
            <person name="Chen A."/>
            <person name="Yu S."/>
            <person name="Gao Z."/>
            <person name="Jin L."/>
            <person name="Gu W."/>
            <person name="Wang Z."/>
            <person name="Zhao L."/>
            <person name="Shi B."/>
            <person name="Wen H."/>
            <person name="Lin R."/>
            <person name="Jones M.K."/>
            <person name="Brejova B."/>
            <person name="Vinar T."/>
            <person name="Zhao G."/>
            <person name="McManus D.P."/>
            <person name="Chen Z."/>
            <person name="Zhou Y."/>
            <person name="Wang S."/>
        </authorList>
    </citation>
    <scope>NUCLEOTIDE SEQUENCE [LARGE SCALE GENOMIC DNA]</scope>
</reference>
<dbReference type="EMBL" id="APAU02000006">
    <property type="protein sequence ID" value="EUB63512.1"/>
    <property type="molecule type" value="Genomic_DNA"/>
</dbReference>
<feature type="coiled-coil region" evidence="1">
    <location>
        <begin position="181"/>
        <end position="208"/>
    </location>
</feature>
<keyword evidence="1" id="KW-0175">Coiled coil</keyword>
<dbReference type="RefSeq" id="XP_024354708.1">
    <property type="nucleotide sequence ID" value="XM_024490843.1"/>
</dbReference>
<keyword evidence="3" id="KW-1185">Reference proteome</keyword>
<dbReference type="GeneID" id="36337309"/>
<accession>W6UY32</accession>
<evidence type="ECO:0000313" key="2">
    <source>
        <dbReference type="EMBL" id="EUB63512.1"/>
    </source>
</evidence>
<gene>
    <name evidence="2" type="ORF">EGR_01594</name>
</gene>
<dbReference type="AlphaFoldDB" id="W6UY32"/>
<proteinExistence type="predicted"/>
<comment type="caution">
    <text evidence="2">The sequence shown here is derived from an EMBL/GenBank/DDBJ whole genome shotgun (WGS) entry which is preliminary data.</text>
</comment>
<organism evidence="2 3">
    <name type="scientific">Echinococcus granulosus</name>
    <name type="common">Hydatid tapeworm</name>
    <dbReference type="NCBI Taxonomy" id="6210"/>
    <lineage>
        <taxon>Eukaryota</taxon>
        <taxon>Metazoa</taxon>
        <taxon>Spiralia</taxon>
        <taxon>Lophotrochozoa</taxon>
        <taxon>Platyhelminthes</taxon>
        <taxon>Cestoda</taxon>
        <taxon>Eucestoda</taxon>
        <taxon>Cyclophyllidea</taxon>
        <taxon>Taeniidae</taxon>
        <taxon>Echinococcus</taxon>
        <taxon>Echinococcus granulosus group</taxon>
    </lineage>
</organism>
<dbReference type="KEGG" id="egl:EGR_01594"/>
<protein>
    <submittedName>
        <fullName evidence="2">Uncharacterized protein</fullName>
    </submittedName>
</protein>